<dbReference type="SFLD" id="SFLDS00003">
    <property type="entry name" value="Haloacid_Dehalogenase"/>
    <property type="match status" value="1"/>
</dbReference>
<dbReference type="STRING" id="1576369.SAMN05421753_117110"/>
<reference evidence="2" key="1">
    <citation type="submission" date="2016-10" db="EMBL/GenBank/DDBJ databases">
        <authorList>
            <person name="Varghese N."/>
            <person name="Submissions S."/>
        </authorList>
    </citation>
    <scope>NUCLEOTIDE SEQUENCE [LARGE SCALE GENOMIC DNA]</scope>
    <source>
        <strain evidence="2">DSM 26348</strain>
    </source>
</reference>
<dbReference type="AlphaFoldDB" id="A0A1I3Q375"/>
<name>A0A1I3Q375_9PLAN</name>
<dbReference type="NCBIfam" id="TIGR01549">
    <property type="entry name" value="HAD-SF-IA-v1"/>
    <property type="match status" value="1"/>
</dbReference>
<sequence length="222" mass="24141">MHTCSALIFDLDGVLVDSNSTSEKHWELWANQHGLPYEQIAKIHHGRPTIEIIRTVAPHLDAVAEARLKEDAEADDTEGMTAFPGAARLLTTLPKNRWAIVTSGKRRTATIRLNFVKLPIPEIFVTSNDITRGKPDPEPYAQAITRLGFSAEKCVVLEDAPAGIESGLAAGAFVIGLATTNDPKALSAAHVVLKHLDDLKLTVTQDGLQLTWDSAASIQDHR</sequence>
<dbReference type="SFLD" id="SFLDG01129">
    <property type="entry name" value="C1.5:_HAD__Beta-PGM__Phosphata"/>
    <property type="match status" value="1"/>
</dbReference>
<dbReference type="SUPFAM" id="SSF56784">
    <property type="entry name" value="HAD-like"/>
    <property type="match status" value="1"/>
</dbReference>
<accession>A0A1I3Q375</accession>
<dbReference type="InterPro" id="IPR006439">
    <property type="entry name" value="HAD-SF_hydro_IA"/>
</dbReference>
<dbReference type="InterPro" id="IPR023214">
    <property type="entry name" value="HAD_sf"/>
</dbReference>
<dbReference type="CDD" id="cd07527">
    <property type="entry name" value="HAD_ScGPP-like"/>
    <property type="match status" value="1"/>
</dbReference>
<dbReference type="SFLD" id="SFLDG01135">
    <property type="entry name" value="C1.5.6:_HAD__Beta-PGM__Phospha"/>
    <property type="match status" value="1"/>
</dbReference>
<dbReference type="GO" id="GO:0050308">
    <property type="term" value="F:sugar-phosphatase activity"/>
    <property type="evidence" value="ECO:0007669"/>
    <property type="project" value="TreeGrafter"/>
</dbReference>
<dbReference type="Gene3D" id="3.40.50.1000">
    <property type="entry name" value="HAD superfamily/HAD-like"/>
    <property type="match status" value="1"/>
</dbReference>
<evidence type="ECO:0000313" key="1">
    <source>
        <dbReference type="EMBL" id="SFJ27606.1"/>
    </source>
</evidence>
<organism evidence="1 2">
    <name type="scientific">Planctomicrobium piriforme</name>
    <dbReference type="NCBI Taxonomy" id="1576369"/>
    <lineage>
        <taxon>Bacteria</taxon>
        <taxon>Pseudomonadati</taxon>
        <taxon>Planctomycetota</taxon>
        <taxon>Planctomycetia</taxon>
        <taxon>Planctomycetales</taxon>
        <taxon>Planctomycetaceae</taxon>
        <taxon>Planctomicrobium</taxon>
    </lineage>
</organism>
<dbReference type="Gene3D" id="1.10.150.240">
    <property type="entry name" value="Putative phosphatase, domain 2"/>
    <property type="match status" value="1"/>
</dbReference>
<dbReference type="InterPro" id="IPR051806">
    <property type="entry name" value="HAD-like_SPP"/>
</dbReference>
<dbReference type="Pfam" id="PF13419">
    <property type="entry name" value="HAD_2"/>
    <property type="match status" value="1"/>
</dbReference>
<dbReference type="InterPro" id="IPR036412">
    <property type="entry name" value="HAD-like_sf"/>
</dbReference>
<dbReference type="InterPro" id="IPR041492">
    <property type="entry name" value="HAD_2"/>
</dbReference>
<proteinExistence type="predicted"/>
<dbReference type="OrthoDB" id="9807630at2"/>
<evidence type="ECO:0000313" key="2">
    <source>
        <dbReference type="Proteomes" id="UP000199518"/>
    </source>
</evidence>
<dbReference type="Proteomes" id="UP000199518">
    <property type="component" value="Unassembled WGS sequence"/>
</dbReference>
<dbReference type="NCBIfam" id="TIGR01509">
    <property type="entry name" value="HAD-SF-IA-v3"/>
    <property type="match status" value="1"/>
</dbReference>
<gene>
    <name evidence="1" type="ORF">SAMN05421753_117110</name>
</gene>
<dbReference type="PANTHER" id="PTHR43481">
    <property type="entry name" value="FRUCTOSE-1-PHOSPHATE PHOSPHATASE"/>
    <property type="match status" value="1"/>
</dbReference>
<keyword evidence="2" id="KW-1185">Reference proteome</keyword>
<dbReference type="PANTHER" id="PTHR43481:SF4">
    <property type="entry name" value="GLYCEROL-1-PHOSPHATE PHOSPHOHYDROLASE 1-RELATED"/>
    <property type="match status" value="1"/>
</dbReference>
<dbReference type="InterPro" id="IPR023198">
    <property type="entry name" value="PGP-like_dom2"/>
</dbReference>
<dbReference type="RefSeq" id="WP_092054569.1">
    <property type="nucleotide sequence ID" value="NZ_FOQD01000017.1"/>
</dbReference>
<dbReference type="EMBL" id="FOQD01000017">
    <property type="protein sequence ID" value="SFJ27606.1"/>
    <property type="molecule type" value="Genomic_DNA"/>
</dbReference>
<protein>
    <submittedName>
        <fullName evidence="1">Sugar-phosphatase</fullName>
    </submittedName>
</protein>